<comment type="caution">
    <text evidence="5">The sequence shown here is derived from an EMBL/GenBank/DDBJ whole genome shotgun (WGS) entry which is preliminary data.</text>
</comment>
<proteinExistence type="inferred from homology"/>
<dbReference type="PANTHER" id="PTHR30483">
    <property type="entry name" value="LEUCINE-SPECIFIC-BINDING PROTEIN"/>
    <property type="match status" value="1"/>
</dbReference>
<dbReference type="Pfam" id="PF13458">
    <property type="entry name" value="Peripla_BP_6"/>
    <property type="match status" value="1"/>
</dbReference>
<dbReference type="SUPFAM" id="SSF53822">
    <property type="entry name" value="Periplasmic binding protein-like I"/>
    <property type="match status" value="1"/>
</dbReference>
<feature type="domain" description="Leucine-binding protein" evidence="4">
    <location>
        <begin position="53"/>
        <end position="384"/>
    </location>
</feature>
<evidence type="ECO:0000313" key="5">
    <source>
        <dbReference type="EMBL" id="MFC0861414.1"/>
    </source>
</evidence>
<reference evidence="5 6" key="1">
    <citation type="submission" date="2024-09" db="EMBL/GenBank/DDBJ databases">
        <authorList>
            <person name="Sun Q."/>
            <person name="Mori K."/>
        </authorList>
    </citation>
    <scope>NUCLEOTIDE SEQUENCE [LARGE SCALE GENOMIC DNA]</scope>
    <source>
        <strain evidence="5 6">TBRC 1851</strain>
    </source>
</reference>
<evidence type="ECO:0000256" key="3">
    <source>
        <dbReference type="SAM" id="SignalP"/>
    </source>
</evidence>
<dbReference type="Proteomes" id="UP001589870">
    <property type="component" value="Unassembled WGS sequence"/>
</dbReference>
<evidence type="ECO:0000256" key="1">
    <source>
        <dbReference type="ARBA" id="ARBA00010062"/>
    </source>
</evidence>
<dbReference type="InterPro" id="IPR051010">
    <property type="entry name" value="BCAA_transport"/>
</dbReference>
<comment type="similarity">
    <text evidence="1">Belongs to the leucine-binding protein family.</text>
</comment>
<evidence type="ECO:0000256" key="2">
    <source>
        <dbReference type="ARBA" id="ARBA00022729"/>
    </source>
</evidence>
<gene>
    <name evidence="5" type="ORF">ACFHYQ_03790</name>
</gene>
<keyword evidence="6" id="KW-1185">Reference proteome</keyword>
<keyword evidence="2 3" id="KW-0732">Signal</keyword>
<feature type="chain" id="PRO_5046437636" evidence="3">
    <location>
        <begin position="19"/>
        <end position="411"/>
    </location>
</feature>
<name>A0ABV6TYY6_9ACTN</name>
<dbReference type="PROSITE" id="PS51257">
    <property type="entry name" value="PROKAR_LIPOPROTEIN"/>
    <property type="match status" value="1"/>
</dbReference>
<sequence length="411" mass="42425">MKSRFSMMAALVAGAALALTACGSSDSSADKGAGGGTGEPYRVLVMGGLSADGVLKNNAQTSILSAKAGAENVNRNGGVLGHKVEITVVDDGANPTVAVTKLREALASKSRPDLVLNSGPSTIAAATLPILKQNNVLSFNIGPTEDSADPAAFPLNFDLSASPTDYAKGFVAYLQQKGYKSVGVIHGSSAYGVTFGQRIEKALTDAGITVVANEEYDVAALDMTPQLQAIQAKNPEALVMDGYGGPVGYLLKSLEKLGWDIPVVGNNSMAATGLISSKPPAGVLGTDQVKNLVMEVYISTRHDPADTRVNEAVKTMTALGEIPSTLINAYNYDALPLVAAAAEKAGTADDPKAIATALEDPAVQEKAVTAILPRYNFSAQSHEPNVGADAFTFIAPSELKNGQFQPGESGQ</sequence>
<protein>
    <submittedName>
        <fullName evidence="5">ABC transporter substrate-binding protein</fullName>
    </submittedName>
</protein>
<dbReference type="EMBL" id="JBHMQT010000003">
    <property type="protein sequence ID" value="MFC0861414.1"/>
    <property type="molecule type" value="Genomic_DNA"/>
</dbReference>
<evidence type="ECO:0000313" key="6">
    <source>
        <dbReference type="Proteomes" id="UP001589870"/>
    </source>
</evidence>
<dbReference type="Gene3D" id="3.40.50.2300">
    <property type="match status" value="2"/>
</dbReference>
<dbReference type="RefSeq" id="WP_394299609.1">
    <property type="nucleotide sequence ID" value="NZ_JBHMQT010000003.1"/>
</dbReference>
<feature type="signal peptide" evidence="3">
    <location>
        <begin position="1"/>
        <end position="18"/>
    </location>
</feature>
<dbReference type="PANTHER" id="PTHR30483:SF6">
    <property type="entry name" value="PERIPLASMIC BINDING PROTEIN OF ABC TRANSPORTER FOR NATURAL AMINO ACIDS"/>
    <property type="match status" value="1"/>
</dbReference>
<dbReference type="InterPro" id="IPR028082">
    <property type="entry name" value="Peripla_BP_I"/>
</dbReference>
<organism evidence="5 6">
    <name type="scientific">Sphaerimonospora cavernae</name>
    <dbReference type="NCBI Taxonomy" id="1740611"/>
    <lineage>
        <taxon>Bacteria</taxon>
        <taxon>Bacillati</taxon>
        <taxon>Actinomycetota</taxon>
        <taxon>Actinomycetes</taxon>
        <taxon>Streptosporangiales</taxon>
        <taxon>Streptosporangiaceae</taxon>
        <taxon>Sphaerimonospora</taxon>
    </lineage>
</organism>
<evidence type="ECO:0000259" key="4">
    <source>
        <dbReference type="Pfam" id="PF13458"/>
    </source>
</evidence>
<dbReference type="InterPro" id="IPR028081">
    <property type="entry name" value="Leu-bd"/>
</dbReference>
<accession>A0ABV6TYY6</accession>